<comment type="caution">
    <text evidence="1">The sequence shown here is derived from an EMBL/GenBank/DDBJ whole genome shotgun (WGS) entry which is preliminary data.</text>
</comment>
<evidence type="ECO:0000313" key="2">
    <source>
        <dbReference type="Proteomes" id="UP000435036"/>
    </source>
</evidence>
<name>A0A6N8KVB7_9SPHI</name>
<reference evidence="1 2" key="1">
    <citation type="submission" date="2019-12" db="EMBL/GenBank/DDBJ databases">
        <authorList>
            <person name="Dong K."/>
        </authorList>
    </citation>
    <scope>NUCLEOTIDE SEQUENCE [LARGE SCALE GENOMIC DNA]</scope>
    <source>
        <strain evidence="1 2">JCM 31225</strain>
    </source>
</reference>
<keyword evidence="2" id="KW-1185">Reference proteome</keyword>
<dbReference type="Proteomes" id="UP000435036">
    <property type="component" value="Unassembled WGS sequence"/>
</dbReference>
<dbReference type="AlphaFoldDB" id="A0A6N8KVB7"/>
<organism evidence="1 2">
    <name type="scientific">Sphingobacterium humi</name>
    <dbReference type="NCBI Taxonomy" id="1796905"/>
    <lineage>
        <taxon>Bacteria</taxon>
        <taxon>Pseudomonadati</taxon>
        <taxon>Bacteroidota</taxon>
        <taxon>Sphingobacteriia</taxon>
        <taxon>Sphingobacteriales</taxon>
        <taxon>Sphingobacteriaceae</taxon>
        <taxon>Sphingobacterium</taxon>
    </lineage>
</organism>
<sequence length="148" mass="17616">MTLQERIDYFDRQFGFRAHPEDFDFYLSPERIAYKNEALRQKDRNLYVGYLADNFPDEMEQELQSFDELSNRLKQLSKEEAEQLFRDKGINLLQSDLSYKDPDAIYKLLKVADEDLNWHLEGSEEDLVNGKVRPNTALQLHPRIWVLT</sequence>
<dbReference type="OrthoDB" id="708126at2"/>
<evidence type="ECO:0000313" key="1">
    <source>
        <dbReference type="EMBL" id="MVZ61067.1"/>
    </source>
</evidence>
<proteinExistence type="predicted"/>
<accession>A0A6N8KVB7</accession>
<gene>
    <name evidence="1" type="ORF">GQF63_03425</name>
</gene>
<protein>
    <submittedName>
        <fullName evidence="1">Uncharacterized protein</fullName>
    </submittedName>
</protein>
<dbReference type="EMBL" id="WSQA01000002">
    <property type="protein sequence ID" value="MVZ61067.1"/>
    <property type="molecule type" value="Genomic_DNA"/>
</dbReference>
<dbReference type="RefSeq" id="WP_160367713.1">
    <property type="nucleotide sequence ID" value="NZ_WSQA01000002.1"/>
</dbReference>